<evidence type="ECO:0000256" key="2">
    <source>
        <dbReference type="SAM" id="Coils"/>
    </source>
</evidence>
<dbReference type="RefSeq" id="WP_382391982.1">
    <property type="nucleotide sequence ID" value="NZ_JBHUNA010000009.1"/>
</dbReference>
<name>A0ABW5V386_9BACI</name>
<dbReference type="SUPFAM" id="SSF82679">
    <property type="entry name" value="N-utilization substance G protein NusG, N-terminal domain"/>
    <property type="match status" value="1"/>
</dbReference>
<keyword evidence="1" id="KW-0804">Transcription</keyword>
<dbReference type="Pfam" id="PF02357">
    <property type="entry name" value="NusG"/>
    <property type="match status" value="1"/>
</dbReference>
<dbReference type="Proteomes" id="UP001597502">
    <property type="component" value="Unassembled WGS sequence"/>
</dbReference>
<protein>
    <submittedName>
        <fullName evidence="4">Transcription termination/antitermination NusG family protein</fullName>
    </submittedName>
</protein>
<dbReference type="SMART" id="SM00738">
    <property type="entry name" value="NGN"/>
    <property type="match status" value="1"/>
</dbReference>
<feature type="coiled-coil region" evidence="2">
    <location>
        <begin position="68"/>
        <end position="117"/>
    </location>
</feature>
<keyword evidence="5" id="KW-1185">Reference proteome</keyword>
<feature type="domain" description="NusG-like N-terminal" evidence="3">
    <location>
        <begin position="1"/>
        <end position="175"/>
    </location>
</feature>
<dbReference type="Gene3D" id="3.30.70.940">
    <property type="entry name" value="NusG, N-terminal domain"/>
    <property type="match status" value="1"/>
</dbReference>
<sequence>MSFFAVQVRSGSEIEVKKMLQDVLIRKGNQTIEAIYALESYTQTINEKTAKFDLTALTSTDIDDHLYIQRLQTNASNLRAAYDQLESYKDDNSIELKQEYQKQIKHITAKVKNIRDTTRKIGSVLKGYILVEVDQTFDYLPNHLWHLIKSIPKVMGIPSRMNIPQDEIDAFFEEVEMSNEIEMQLDEVLAFERAKQEEDKLIQQLNQNAAKEKQETISQQLDDMYTDIEQEVQQAKSHAINIMKRVKAFIKNNRKTVKLPVTIFKRLYQDLVQKGSFPPQMNSSSIFICRLQQWLQQSRAVLE</sequence>
<evidence type="ECO:0000313" key="4">
    <source>
        <dbReference type="EMBL" id="MFD2760472.1"/>
    </source>
</evidence>
<organism evidence="4 5">
    <name type="scientific">Lentibacillus juripiscarius</name>
    <dbReference type="NCBI Taxonomy" id="257446"/>
    <lineage>
        <taxon>Bacteria</taxon>
        <taxon>Bacillati</taxon>
        <taxon>Bacillota</taxon>
        <taxon>Bacilli</taxon>
        <taxon>Bacillales</taxon>
        <taxon>Bacillaceae</taxon>
        <taxon>Lentibacillus</taxon>
    </lineage>
</organism>
<dbReference type="InterPro" id="IPR006645">
    <property type="entry name" value="NGN-like_dom"/>
</dbReference>
<comment type="caution">
    <text evidence="4">The sequence shown here is derived from an EMBL/GenBank/DDBJ whole genome shotgun (WGS) entry which is preliminary data.</text>
</comment>
<reference evidence="5" key="1">
    <citation type="journal article" date="2019" name="Int. J. Syst. Evol. Microbiol.">
        <title>The Global Catalogue of Microorganisms (GCM) 10K type strain sequencing project: providing services to taxonomists for standard genome sequencing and annotation.</title>
        <authorList>
            <consortium name="The Broad Institute Genomics Platform"/>
            <consortium name="The Broad Institute Genome Sequencing Center for Infectious Disease"/>
            <person name="Wu L."/>
            <person name="Ma J."/>
        </authorList>
    </citation>
    <scope>NUCLEOTIDE SEQUENCE [LARGE SCALE GENOMIC DNA]</scope>
    <source>
        <strain evidence="5">TISTR 1535</strain>
    </source>
</reference>
<keyword evidence="2" id="KW-0175">Coiled coil</keyword>
<feature type="coiled-coil region" evidence="2">
    <location>
        <begin position="188"/>
        <end position="215"/>
    </location>
</feature>
<proteinExistence type="predicted"/>
<accession>A0ABW5V386</accession>
<evidence type="ECO:0000313" key="5">
    <source>
        <dbReference type="Proteomes" id="UP001597502"/>
    </source>
</evidence>
<dbReference type="InterPro" id="IPR036735">
    <property type="entry name" value="NGN_dom_sf"/>
</dbReference>
<evidence type="ECO:0000259" key="3">
    <source>
        <dbReference type="SMART" id="SM00738"/>
    </source>
</evidence>
<dbReference type="EMBL" id="JBHUNA010000009">
    <property type="protein sequence ID" value="MFD2760472.1"/>
    <property type="molecule type" value="Genomic_DNA"/>
</dbReference>
<gene>
    <name evidence="4" type="ORF">ACFSUO_05740</name>
</gene>
<evidence type="ECO:0000256" key="1">
    <source>
        <dbReference type="ARBA" id="ARBA00023163"/>
    </source>
</evidence>